<name>A0A5B7K7S0_PORTR</name>
<evidence type="ECO:0000313" key="1">
    <source>
        <dbReference type="EMBL" id="MPD01129.1"/>
    </source>
</evidence>
<evidence type="ECO:0000313" key="2">
    <source>
        <dbReference type="Proteomes" id="UP000324222"/>
    </source>
</evidence>
<comment type="caution">
    <text evidence="1">The sequence shown here is derived from an EMBL/GenBank/DDBJ whole genome shotgun (WGS) entry which is preliminary data.</text>
</comment>
<gene>
    <name evidence="1" type="ORF">E2C01_096643</name>
</gene>
<sequence length="92" mass="9859">MAVSAFLQVLTSITVGRQAVACFRFGGGEVAPTIPTAKPPRRHARQARAATGHAQWLNMDREAQGMRPVMWSADLAARQGSVTASVRPSPVF</sequence>
<accession>A0A5B7K7S0</accession>
<keyword evidence="2" id="KW-1185">Reference proteome</keyword>
<dbReference type="EMBL" id="VSRR010125862">
    <property type="protein sequence ID" value="MPD01129.1"/>
    <property type="molecule type" value="Genomic_DNA"/>
</dbReference>
<dbReference type="Proteomes" id="UP000324222">
    <property type="component" value="Unassembled WGS sequence"/>
</dbReference>
<organism evidence="1 2">
    <name type="scientific">Portunus trituberculatus</name>
    <name type="common">Swimming crab</name>
    <name type="synonym">Neptunus trituberculatus</name>
    <dbReference type="NCBI Taxonomy" id="210409"/>
    <lineage>
        <taxon>Eukaryota</taxon>
        <taxon>Metazoa</taxon>
        <taxon>Ecdysozoa</taxon>
        <taxon>Arthropoda</taxon>
        <taxon>Crustacea</taxon>
        <taxon>Multicrustacea</taxon>
        <taxon>Malacostraca</taxon>
        <taxon>Eumalacostraca</taxon>
        <taxon>Eucarida</taxon>
        <taxon>Decapoda</taxon>
        <taxon>Pleocyemata</taxon>
        <taxon>Brachyura</taxon>
        <taxon>Eubrachyura</taxon>
        <taxon>Portunoidea</taxon>
        <taxon>Portunidae</taxon>
        <taxon>Portuninae</taxon>
        <taxon>Portunus</taxon>
    </lineage>
</organism>
<proteinExistence type="predicted"/>
<reference evidence="1 2" key="1">
    <citation type="submission" date="2019-05" db="EMBL/GenBank/DDBJ databases">
        <title>Another draft genome of Portunus trituberculatus and its Hox gene families provides insights of decapod evolution.</title>
        <authorList>
            <person name="Jeong J.-H."/>
            <person name="Song I."/>
            <person name="Kim S."/>
            <person name="Choi T."/>
            <person name="Kim D."/>
            <person name="Ryu S."/>
            <person name="Kim W."/>
        </authorList>
    </citation>
    <scope>NUCLEOTIDE SEQUENCE [LARGE SCALE GENOMIC DNA]</scope>
    <source>
        <tissue evidence="1">Muscle</tissue>
    </source>
</reference>
<protein>
    <submittedName>
        <fullName evidence="1">Uncharacterized protein</fullName>
    </submittedName>
</protein>
<dbReference type="AlphaFoldDB" id="A0A5B7K7S0"/>